<keyword evidence="1" id="KW-0472">Membrane</keyword>
<feature type="transmembrane region" description="Helical" evidence="1">
    <location>
        <begin position="12"/>
        <end position="35"/>
    </location>
</feature>
<evidence type="ECO:0000313" key="3">
    <source>
        <dbReference type="Proteomes" id="UP001219525"/>
    </source>
</evidence>
<sequence length="49" mass="5721">MPRRLSLVRCRSFTLNSLIAALNLVSIHAAIRVMMNQRIHPLKHRERLS</sequence>
<reference evidence="2" key="1">
    <citation type="submission" date="2023-03" db="EMBL/GenBank/DDBJ databases">
        <title>Massive genome expansion in bonnet fungi (Mycena s.s.) driven by repeated elements and novel gene families across ecological guilds.</title>
        <authorList>
            <consortium name="Lawrence Berkeley National Laboratory"/>
            <person name="Harder C.B."/>
            <person name="Miyauchi S."/>
            <person name="Viragh M."/>
            <person name="Kuo A."/>
            <person name="Thoen E."/>
            <person name="Andreopoulos B."/>
            <person name="Lu D."/>
            <person name="Skrede I."/>
            <person name="Drula E."/>
            <person name="Henrissat B."/>
            <person name="Morin E."/>
            <person name="Kohler A."/>
            <person name="Barry K."/>
            <person name="LaButti K."/>
            <person name="Morin E."/>
            <person name="Salamov A."/>
            <person name="Lipzen A."/>
            <person name="Mereny Z."/>
            <person name="Hegedus B."/>
            <person name="Baldrian P."/>
            <person name="Stursova M."/>
            <person name="Weitz H."/>
            <person name="Taylor A."/>
            <person name="Grigoriev I.V."/>
            <person name="Nagy L.G."/>
            <person name="Martin F."/>
            <person name="Kauserud H."/>
        </authorList>
    </citation>
    <scope>NUCLEOTIDE SEQUENCE</scope>
    <source>
        <strain evidence="2">9144</strain>
    </source>
</reference>
<comment type="caution">
    <text evidence="2">The sequence shown here is derived from an EMBL/GenBank/DDBJ whole genome shotgun (WGS) entry which is preliminary data.</text>
</comment>
<gene>
    <name evidence="2" type="ORF">GGX14DRAFT_574429</name>
</gene>
<name>A0AAD6V167_9AGAR</name>
<keyword evidence="3" id="KW-1185">Reference proteome</keyword>
<proteinExistence type="predicted"/>
<protein>
    <submittedName>
        <fullName evidence="2">Uncharacterized protein</fullName>
    </submittedName>
</protein>
<organism evidence="2 3">
    <name type="scientific">Mycena pura</name>
    <dbReference type="NCBI Taxonomy" id="153505"/>
    <lineage>
        <taxon>Eukaryota</taxon>
        <taxon>Fungi</taxon>
        <taxon>Dikarya</taxon>
        <taxon>Basidiomycota</taxon>
        <taxon>Agaricomycotina</taxon>
        <taxon>Agaricomycetes</taxon>
        <taxon>Agaricomycetidae</taxon>
        <taxon>Agaricales</taxon>
        <taxon>Marasmiineae</taxon>
        <taxon>Mycenaceae</taxon>
        <taxon>Mycena</taxon>
    </lineage>
</organism>
<accession>A0AAD6V167</accession>
<dbReference type="EMBL" id="JARJCW010000080">
    <property type="protein sequence ID" value="KAJ7196935.1"/>
    <property type="molecule type" value="Genomic_DNA"/>
</dbReference>
<dbReference type="Proteomes" id="UP001219525">
    <property type="component" value="Unassembled WGS sequence"/>
</dbReference>
<evidence type="ECO:0000256" key="1">
    <source>
        <dbReference type="SAM" id="Phobius"/>
    </source>
</evidence>
<keyword evidence="1" id="KW-0812">Transmembrane</keyword>
<keyword evidence="1" id="KW-1133">Transmembrane helix</keyword>
<evidence type="ECO:0000313" key="2">
    <source>
        <dbReference type="EMBL" id="KAJ7196935.1"/>
    </source>
</evidence>
<dbReference type="AlphaFoldDB" id="A0AAD6V167"/>